<sequence length="239" mass="26881">MEFKNLEEKFRNAVSQLIIIRESEEEEEEEEDESQHAKWEEPFSFELLELLIKNLFEILRDAVKNLTALGYTEEAAEWVVLNTGLLHGSKDVSNVVDGALALLRREKNFDTSYPSIFKEPKNMVKFTLLEMIHVVREISREFDIAETMWSLLVCDLNLLTACKAPPKPKDKEASGGTDNSDSKKTGNPEPENSTCPIHQEPNSNPPLKEESSLAPQETKGKTSTEDEKSGESKKGGIIG</sequence>
<accession>A0ABD3TBS7</accession>
<evidence type="ECO:0000259" key="2">
    <source>
        <dbReference type="Pfam" id="PF20235"/>
    </source>
</evidence>
<comment type="caution">
    <text evidence="3">The sequence shown here is derived from an EMBL/GenBank/DDBJ whole genome shotgun (WGS) entry which is preliminary data.</text>
</comment>
<dbReference type="PANTHER" id="PTHR46405">
    <property type="entry name" value="OS05G0141500 PROTEIN"/>
    <property type="match status" value="1"/>
</dbReference>
<reference evidence="3 4" key="1">
    <citation type="submission" date="2024-12" db="EMBL/GenBank/DDBJ databases">
        <title>The unique morphological basis and parallel evolutionary history of personate flowers in Penstemon.</title>
        <authorList>
            <person name="Depatie T.H."/>
            <person name="Wessinger C.A."/>
        </authorList>
    </citation>
    <scope>NUCLEOTIDE SEQUENCE [LARGE SCALE GENOMIC DNA]</scope>
    <source>
        <strain evidence="3">WTNN_2</strain>
        <tissue evidence="3">Leaf</tissue>
    </source>
</reference>
<dbReference type="InterPro" id="IPR046934">
    <property type="entry name" value="PIR2-like"/>
</dbReference>
<dbReference type="EMBL" id="JBJXBP010000004">
    <property type="protein sequence ID" value="KAL3834038.1"/>
    <property type="molecule type" value="Genomic_DNA"/>
</dbReference>
<evidence type="ECO:0000313" key="3">
    <source>
        <dbReference type="EMBL" id="KAL3834038.1"/>
    </source>
</evidence>
<evidence type="ECO:0000313" key="4">
    <source>
        <dbReference type="Proteomes" id="UP001634393"/>
    </source>
</evidence>
<protein>
    <recommendedName>
        <fullName evidence="2">PIR2-like helical domain-containing protein</fullName>
    </recommendedName>
</protein>
<evidence type="ECO:0000256" key="1">
    <source>
        <dbReference type="SAM" id="MobiDB-lite"/>
    </source>
</evidence>
<feature type="region of interest" description="Disordered" evidence="1">
    <location>
        <begin position="165"/>
        <end position="239"/>
    </location>
</feature>
<proteinExistence type="predicted"/>
<organism evidence="3 4">
    <name type="scientific">Penstemon smallii</name>
    <dbReference type="NCBI Taxonomy" id="265156"/>
    <lineage>
        <taxon>Eukaryota</taxon>
        <taxon>Viridiplantae</taxon>
        <taxon>Streptophyta</taxon>
        <taxon>Embryophyta</taxon>
        <taxon>Tracheophyta</taxon>
        <taxon>Spermatophyta</taxon>
        <taxon>Magnoliopsida</taxon>
        <taxon>eudicotyledons</taxon>
        <taxon>Gunneridae</taxon>
        <taxon>Pentapetalae</taxon>
        <taxon>asterids</taxon>
        <taxon>lamiids</taxon>
        <taxon>Lamiales</taxon>
        <taxon>Plantaginaceae</taxon>
        <taxon>Cheloneae</taxon>
        <taxon>Penstemon</taxon>
    </lineage>
</organism>
<feature type="domain" description="PIR2-like helical" evidence="2">
    <location>
        <begin position="60"/>
        <end position="163"/>
    </location>
</feature>
<dbReference type="Proteomes" id="UP001634393">
    <property type="component" value="Unassembled WGS sequence"/>
</dbReference>
<gene>
    <name evidence="3" type="ORF">ACJIZ3_008774</name>
</gene>
<dbReference type="InterPro" id="IPR046527">
    <property type="entry name" value="PIR2-like_helical"/>
</dbReference>
<feature type="compositionally biased region" description="Basic and acidic residues" evidence="1">
    <location>
        <begin position="218"/>
        <end position="239"/>
    </location>
</feature>
<dbReference type="AlphaFoldDB" id="A0ABD3TBS7"/>
<keyword evidence="4" id="KW-1185">Reference proteome</keyword>
<name>A0ABD3TBS7_9LAMI</name>
<feature type="compositionally biased region" description="Polar residues" evidence="1">
    <location>
        <begin position="190"/>
        <end position="202"/>
    </location>
</feature>
<dbReference type="Pfam" id="PF20235">
    <property type="entry name" value="PIR2-like_helical"/>
    <property type="match status" value="1"/>
</dbReference>
<dbReference type="PANTHER" id="PTHR46405:SF9">
    <property type="entry name" value="E3 UBIQUITIN-PROTEIN LIGASE RF298"/>
    <property type="match status" value="1"/>
</dbReference>